<feature type="transmembrane region" description="Helical" evidence="1">
    <location>
        <begin position="220"/>
        <end position="240"/>
    </location>
</feature>
<organism evidence="2 3">
    <name type="scientific">Halopelagius fulvigenes</name>
    <dbReference type="NCBI Taxonomy" id="1198324"/>
    <lineage>
        <taxon>Archaea</taxon>
        <taxon>Methanobacteriati</taxon>
        <taxon>Methanobacteriota</taxon>
        <taxon>Stenosarchaea group</taxon>
        <taxon>Halobacteria</taxon>
        <taxon>Halobacteriales</taxon>
        <taxon>Haloferacaceae</taxon>
    </lineage>
</organism>
<dbReference type="AlphaFoldDB" id="A0ABD5U5I6"/>
<comment type="caution">
    <text evidence="2">The sequence shown here is derived from an EMBL/GenBank/DDBJ whole genome shotgun (WGS) entry which is preliminary data.</text>
</comment>
<protein>
    <submittedName>
        <fullName evidence="2">Uncharacterized protein</fullName>
    </submittedName>
</protein>
<keyword evidence="1" id="KW-1133">Transmembrane helix</keyword>
<keyword evidence="3" id="KW-1185">Reference proteome</keyword>
<keyword evidence="1" id="KW-0812">Transmembrane</keyword>
<proteinExistence type="predicted"/>
<reference evidence="2 3" key="1">
    <citation type="journal article" date="2019" name="Int. J. Syst. Evol. Microbiol.">
        <title>The Global Catalogue of Microorganisms (GCM) 10K type strain sequencing project: providing services to taxonomists for standard genome sequencing and annotation.</title>
        <authorList>
            <consortium name="The Broad Institute Genomics Platform"/>
            <consortium name="The Broad Institute Genome Sequencing Center for Infectious Disease"/>
            <person name="Wu L."/>
            <person name="Ma J."/>
        </authorList>
    </citation>
    <scope>NUCLEOTIDE SEQUENCE [LARGE SCALE GENOMIC DNA]</scope>
    <source>
        <strain evidence="2 3">YIM 94188</strain>
    </source>
</reference>
<keyword evidence="1" id="KW-0472">Membrane</keyword>
<gene>
    <name evidence="2" type="ORF">ACFQEV_15405</name>
</gene>
<dbReference type="Proteomes" id="UP001596408">
    <property type="component" value="Unassembled WGS sequence"/>
</dbReference>
<dbReference type="EMBL" id="JBHSXH010000015">
    <property type="protein sequence ID" value="MFC6826369.1"/>
    <property type="molecule type" value="Genomic_DNA"/>
</dbReference>
<sequence>MATALLGGLLLIGSGRSTRVVMLLEHLIGENRDSIGSRHQYPYLIVVLMLMVDVILFLCLPQKQMSVVISIEGLILDVIGASLLATLDTEWLYGRYANEDASDRVNAFYDGYEELSRKLELDNTNSKFRPLAMAVKQALDDKVEITALKIDVSEVNSWERLFANRENPIQAFEQHHMIFKNLPQVRAITDSDEEIPLGSHRHVKRMVPVQNYVRDQNQKYFRSAMIIFILGFSFQIFSYAF</sequence>
<name>A0ABD5U5I6_9EURY</name>
<evidence type="ECO:0000313" key="2">
    <source>
        <dbReference type="EMBL" id="MFC6826369.1"/>
    </source>
</evidence>
<feature type="transmembrane region" description="Helical" evidence="1">
    <location>
        <begin position="41"/>
        <end position="60"/>
    </location>
</feature>
<evidence type="ECO:0000256" key="1">
    <source>
        <dbReference type="SAM" id="Phobius"/>
    </source>
</evidence>
<accession>A0ABD5U5I6</accession>
<evidence type="ECO:0000313" key="3">
    <source>
        <dbReference type="Proteomes" id="UP001596408"/>
    </source>
</evidence>